<dbReference type="Gene3D" id="2.120.10.30">
    <property type="entry name" value="TolB, C-terminal domain"/>
    <property type="match status" value="1"/>
</dbReference>
<proteinExistence type="inferred from homology"/>
<organism evidence="4 5">
    <name type="scientific">Belnapia rosea</name>
    <dbReference type="NCBI Taxonomy" id="938405"/>
    <lineage>
        <taxon>Bacteria</taxon>
        <taxon>Pseudomonadati</taxon>
        <taxon>Pseudomonadota</taxon>
        <taxon>Alphaproteobacteria</taxon>
        <taxon>Acetobacterales</taxon>
        <taxon>Roseomonadaceae</taxon>
        <taxon>Belnapia</taxon>
    </lineage>
</organism>
<dbReference type="AlphaFoldDB" id="A0A1G7E219"/>
<evidence type="ECO:0000256" key="1">
    <source>
        <dbReference type="ARBA" id="ARBA00008853"/>
    </source>
</evidence>
<sequence>MPGAHGGSPRRIIIGLRTGVFSFEPETEQLAFLAAPEGHSARDRLNDGKVDPSGRFWFGTMHIDEPPSEGALHILDGPERVARIDGPYTVPNGPTFSPDGHVVYCADSPTHMIYSYDLRGKIPGKRMFVRFDDDDGYPGGMAVDVEGCLWVAHWGGGCIFRFSADRLPLGRIEVPTANVTCCAFGGVDMRTLFITTVGGLGVLGEAIAGGVFTARTAVAG</sequence>
<dbReference type="PANTHER" id="PTHR10907:SF47">
    <property type="entry name" value="REGUCALCIN"/>
    <property type="match status" value="1"/>
</dbReference>
<keyword evidence="2" id="KW-0862">Zinc</keyword>
<dbReference type="GO" id="GO:0019853">
    <property type="term" value="P:L-ascorbic acid biosynthetic process"/>
    <property type="evidence" value="ECO:0007669"/>
    <property type="project" value="TreeGrafter"/>
</dbReference>
<dbReference type="Pfam" id="PF08450">
    <property type="entry name" value="SGL"/>
    <property type="match status" value="1"/>
</dbReference>
<dbReference type="PRINTS" id="PR01790">
    <property type="entry name" value="SMP30FAMILY"/>
</dbReference>
<keyword evidence="2" id="KW-0479">Metal-binding</keyword>
<reference evidence="4 5" key="1">
    <citation type="submission" date="2016-10" db="EMBL/GenBank/DDBJ databases">
        <authorList>
            <person name="de Groot N.N."/>
        </authorList>
    </citation>
    <scope>NUCLEOTIDE SEQUENCE [LARGE SCALE GENOMIC DNA]</scope>
    <source>
        <strain evidence="4 5">CPCC 100156</strain>
    </source>
</reference>
<feature type="binding site" evidence="2">
    <location>
        <position position="92"/>
    </location>
    <ligand>
        <name>a divalent metal cation</name>
        <dbReference type="ChEBI" id="CHEBI:60240"/>
    </ligand>
</feature>
<evidence type="ECO:0000313" key="5">
    <source>
        <dbReference type="Proteomes" id="UP000198925"/>
    </source>
</evidence>
<dbReference type="SUPFAM" id="SSF63829">
    <property type="entry name" value="Calcium-dependent phosphotriesterase"/>
    <property type="match status" value="1"/>
</dbReference>
<keyword evidence="5" id="KW-1185">Reference proteome</keyword>
<dbReference type="InterPro" id="IPR013658">
    <property type="entry name" value="SGL"/>
</dbReference>
<gene>
    <name evidence="4" type="ORF">SAMN04487779_10592</name>
</gene>
<feature type="binding site" evidence="2">
    <location>
        <position position="64"/>
    </location>
    <ligand>
        <name>substrate</name>
    </ligand>
</feature>
<feature type="binding site" evidence="2">
    <location>
        <position position="46"/>
    </location>
    <ligand>
        <name>substrate</name>
    </ligand>
</feature>
<dbReference type="GO" id="GO:0004341">
    <property type="term" value="F:gluconolactonase activity"/>
    <property type="evidence" value="ECO:0007669"/>
    <property type="project" value="TreeGrafter"/>
</dbReference>
<dbReference type="Proteomes" id="UP000198925">
    <property type="component" value="Unassembled WGS sequence"/>
</dbReference>
<accession>A0A1G7E219</accession>
<name>A0A1G7E219_9PROT</name>
<feature type="domain" description="SMP-30/Gluconolactonase/LRE-like region" evidence="3">
    <location>
        <begin position="10"/>
        <end position="197"/>
    </location>
</feature>
<dbReference type="InterPro" id="IPR011042">
    <property type="entry name" value="6-blade_b-propeller_TolB-like"/>
</dbReference>
<dbReference type="InterPro" id="IPR005511">
    <property type="entry name" value="SMP-30"/>
</dbReference>
<dbReference type="PANTHER" id="PTHR10907">
    <property type="entry name" value="REGUCALCIN"/>
    <property type="match status" value="1"/>
</dbReference>
<dbReference type="RefSeq" id="WP_090665404.1">
    <property type="nucleotide sequence ID" value="NZ_FMZX01000059.1"/>
</dbReference>
<feature type="binding site" evidence="2">
    <location>
        <position position="44"/>
    </location>
    <ligand>
        <name>substrate</name>
    </ligand>
</feature>
<dbReference type="EMBL" id="FMZX01000059">
    <property type="protein sequence ID" value="SDE57711.1"/>
    <property type="molecule type" value="Genomic_DNA"/>
</dbReference>
<evidence type="ECO:0000256" key="2">
    <source>
        <dbReference type="PIRSR" id="PIRSR605511-2"/>
    </source>
</evidence>
<evidence type="ECO:0000313" key="4">
    <source>
        <dbReference type="EMBL" id="SDE57711.1"/>
    </source>
</evidence>
<evidence type="ECO:0000259" key="3">
    <source>
        <dbReference type="Pfam" id="PF08450"/>
    </source>
</evidence>
<comment type="cofactor">
    <cofactor evidence="2">
        <name>Zn(2+)</name>
        <dbReference type="ChEBI" id="CHEBI:29105"/>
    </cofactor>
    <text evidence="2">Binds 1 divalent metal cation per subunit.</text>
</comment>
<dbReference type="GO" id="GO:0005509">
    <property type="term" value="F:calcium ion binding"/>
    <property type="evidence" value="ECO:0007669"/>
    <property type="project" value="TreeGrafter"/>
</dbReference>
<protein>
    <submittedName>
        <fullName evidence="4">Sugar lactone lactonase YvrE</fullName>
    </submittedName>
</protein>
<comment type="similarity">
    <text evidence="1">Belongs to the SMP-30/CGR1 family.</text>
</comment>